<dbReference type="InterPro" id="IPR020802">
    <property type="entry name" value="TesA-like"/>
</dbReference>
<dbReference type="PROSITE" id="PS50075">
    <property type="entry name" value="CARRIER"/>
    <property type="match status" value="1"/>
</dbReference>
<dbReference type="SUPFAM" id="SSF47336">
    <property type="entry name" value="ACP-like"/>
    <property type="match status" value="1"/>
</dbReference>
<evidence type="ECO:0000256" key="4">
    <source>
        <dbReference type="ARBA" id="ARBA00022553"/>
    </source>
</evidence>
<dbReference type="InterPro" id="IPR006162">
    <property type="entry name" value="Ppantetheine_attach_site"/>
</dbReference>
<reference evidence="7" key="1">
    <citation type="submission" date="2016-10" db="EMBL/GenBank/DDBJ databases">
        <authorList>
            <person name="Varghese N."/>
            <person name="Submissions S."/>
        </authorList>
    </citation>
    <scope>NUCLEOTIDE SEQUENCE [LARGE SCALE GENOMIC DNA]</scope>
    <source>
        <strain evidence="7">CGMCC 4.7047</strain>
    </source>
</reference>
<dbReference type="GO" id="GO:0031177">
    <property type="term" value="F:phosphopantetheine binding"/>
    <property type="evidence" value="ECO:0007669"/>
    <property type="project" value="InterPro"/>
</dbReference>
<dbReference type="Pfam" id="PF00501">
    <property type="entry name" value="AMP-binding"/>
    <property type="match status" value="1"/>
</dbReference>
<dbReference type="GO" id="GO:0016491">
    <property type="term" value="F:oxidoreductase activity"/>
    <property type="evidence" value="ECO:0007669"/>
    <property type="project" value="InterPro"/>
</dbReference>
<dbReference type="PROSITE" id="PS00012">
    <property type="entry name" value="PHOSPHOPANTETHEINE"/>
    <property type="match status" value="1"/>
</dbReference>
<accession>A0A1I6R2H4</accession>
<comment type="similarity">
    <text evidence="2">Belongs to the ATP-dependent AMP-binding enzyme family.</text>
</comment>
<sequence length="1356" mass="150015">MYSTAFNESTDRISGQKTLGDLLRARASAHPHRTAVVQDDTSLAYGELLERSSDLAGFLHHLGVAPDDCVGIFVEPSIDLMVGVWGTLLSGGAYLPLSPEYPEERLRYMIEDSGTGVVLAQRGLAARLAGLAPEGTRIVTPDEVTAFARRPHRPGPRREPPEPRPEGLAYVIYTSGSTGKPKGVMIEHHSVVSQLDWLNTELEVNGDTVVLQKTPLSFDAAQWEILAPACGSTVVMGSPGVYRDVEGLVETIMRHGVTTLQCVPTLLQALVGNEEFAACTSLRQIFCGGEALSRSLAAQCIATLPGCELINVYGPTECTINTSAHRVDPKTLQDGPHAISIGAPAHRTEYYILDGEQKPLAVGEIGELHIGGAQLARGYLHRPELTAERFVDNPFTPGTRLFRSGDLAHWNADGTVQFAGRIDNQVKLRGFRVELDEIRLSIENHDWVRNAAMVVRDDPRTGFQNLIAFVELDPREAALMDQGNHGAHHQSKESRLQVRAQLANAGCRDPEEIVGRTVIDLPGKDATERQRRQAFARRTYRFYEGGQVTRDDLLALLAERVTGAAPREVGAVGFPEFGEILRHFGQHLSDQRLLPKYAYASPGSLYATQLYFELDGIGELAPGFYYYHPAHHQLLLVTAKDEPATAPRIRVHFVGKRRAIEPVYKNNLQEVLEIETGHAVGLFEEVLPGHGLTILQRPYTPDTMDRLDCAAEDHYLGSFEIAPHTTAMDLPMDVYVQAHPDGVSGLPAGQYRYRDGELERVSGELIRRKHVIAINQQVYQRSRFGISVVSRTTEDWRRYIDLGRTLQRLSMNDLNLGFMPSGYSSRTGADLPAAKRLERILADAGLRGGPSYFFVGGRVSDAQVRAEDMKEDTVHMKGPAEMIRDDLVTSLPDYMIPNRVVVLDKLPATVNGKNDTAAMERLADAAVARDDRPFIAPRTSTEQRVAALWKRSMKRDAVSVHDDFFASGGNSLIAVGLINRINRELGTTLPLQVLFEAPTIEELARRIGGKEAAESSRLVPLRAEGTGAPVFCWPGLGGYPMNLRLLAETVDLDRPFYGVQAHGINPGEEIYPTIQEMAARDVAEIRRRRASGPYTLWGYSFGARVAFEAAHQLEQAGEQVDHLFLIAPGSPEVEADSGEIAYRDRAYVTILFSVFAGRISGPELRECLRVAHDDDSFAAFISSTFPHLDHALVKRIAAVVHRTYTFEYAFHELTTRRITAPVTIFKATGDNYSFIENSAGYSLTRPTVIDLAADHYTLLREAGIDELVAAIRHRLGTTKETIVPHINIKYFSSSLSEEQQSRLVTAVTQAVRTSVDCDEDVISIALEPIEKELWNRRVYVPEIVNRKELLHKSPNY</sequence>
<keyword evidence="3" id="KW-0596">Phosphopantetheine</keyword>
<dbReference type="FunFam" id="1.10.1200.10:FF:000016">
    <property type="entry name" value="Non-ribosomal peptide synthase"/>
    <property type="match status" value="1"/>
</dbReference>
<dbReference type="Gene3D" id="3.30.300.30">
    <property type="match status" value="2"/>
</dbReference>
<keyword evidence="4" id="KW-0597">Phosphoprotein</keyword>
<dbReference type="Gene3D" id="3.40.50.980">
    <property type="match status" value="2"/>
</dbReference>
<dbReference type="Gene3D" id="2.30.38.10">
    <property type="entry name" value="Luciferase, Domain 3"/>
    <property type="match status" value="1"/>
</dbReference>
<dbReference type="GO" id="GO:0043041">
    <property type="term" value="P:amino acid activation for nonribosomal peptide biosynthetic process"/>
    <property type="evidence" value="ECO:0007669"/>
    <property type="project" value="TreeGrafter"/>
</dbReference>
<dbReference type="InterPro" id="IPR045851">
    <property type="entry name" value="AMP-bd_C_sf"/>
</dbReference>
<name>A0A1I6R2H4_9ACTN</name>
<dbReference type="FunFam" id="3.40.50.980:FF:000001">
    <property type="entry name" value="Non-ribosomal peptide synthetase"/>
    <property type="match status" value="1"/>
</dbReference>
<dbReference type="InterPro" id="IPR029058">
    <property type="entry name" value="AB_hydrolase_fold"/>
</dbReference>
<dbReference type="InterPro" id="IPR009081">
    <property type="entry name" value="PP-bd_ACP"/>
</dbReference>
<dbReference type="GO" id="GO:0017000">
    <property type="term" value="P:antibiotic biosynthetic process"/>
    <property type="evidence" value="ECO:0007669"/>
    <property type="project" value="UniProtKB-ARBA"/>
</dbReference>
<evidence type="ECO:0000256" key="3">
    <source>
        <dbReference type="ARBA" id="ARBA00022450"/>
    </source>
</evidence>
<dbReference type="Gene3D" id="1.10.1200.10">
    <property type="entry name" value="ACP-like"/>
    <property type="match status" value="1"/>
</dbReference>
<evidence type="ECO:0000256" key="1">
    <source>
        <dbReference type="ARBA" id="ARBA00001957"/>
    </source>
</evidence>
<organism evidence="6 7">
    <name type="scientific">Streptomyces harbinensis</name>
    <dbReference type="NCBI Taxonomy" id="1176198"/>
    <lineage>
        <taxon>Bacteria</taxon>
        <taxon>Bacillati</taxon>
        <taxon>Actinomycetota</taxon>
        <taxon>Actinomycetes</taxon>
        <taxon>Kitasatosporales</taxon>
        <taxon>Streptomycetaceae</taxon>
        <taxon>Streptomyces</taxon>
    </lineage>
</organism>
<dbReference type="EMBL" id="FPAB01000002">
    <property type="protein sequence ID" value="SFS58919.1"/>
    <property type="molecule type" value="Genomic_DNA"/>
</dbReference>
<dbReference type="Pfam" id="PF00975">
    <property type="entry name" value="Thioesterase"/>
    <property type="match status" value="1"/>
</dbReference>
<keyword evidence="7" id="KW-1185">Reference proteome</keyword>
<proteinExistence type="inferred from homology"/>
<evidence type="ECO:0000259" key="5">
    <source>
        <dbReference type="PROSITE" id="PS50075"/>
    </source>
</evidence>
<dbReference type="GO" id="GO:0044550">
    <property type="term" value="P:secondary metabolite biosynthetic process"/>
    <property type="evidence" value="ECO:0007669"/>
    <property type="project" value="TreeGrafter"/>
</dbReference>
<feature type="domain" description="Carrier" evidence="5">
    <location>
        <begin position="936"/>
        <end position="1011"/>
    </location>
</feature>
<dbReference type="Gene3D" id="3.40.109.10">
    <property type="entry name" value="NADH Oxidase"/>
    <property type="match status" value="1"/>
</dbReference>
<comment type="cofactor">
    <cofactor evidence="1">
        <name>pantetheine 4'-phosphate</name>
        <dbReference type="ChEBI" id="CHEBI:47942"/>
    </cofactor>
</comment>
<evidence type="ECO:0000313" key="6">
    <source>
        <dbReference type="EMBL" id="SFS58919.1"/>
    </source>
</evidence>
<dbReference type="SUPFAM" id="SSF55331">
    <property type="entry name" value="Tautomerase/MIF"/>
    <property type="match status" value="1"/>
</dbReference>
<dbReference type="InterPro" id="IPR020845">
    <property type="entry name" value="AMP-binding_CS"/>
</dbReference>
<dbReference type="InterPro" id="IPR000873">
    <property type="entry name" value="AMP-dep_synth/lig_dom"/>
</dbReference>
<dbReference type="InterPro" id="IPR020806">
    <property type="entry name" value="PKS_PP-bd"/>
</dbReference>
<protein>
    <submittedName>
        <fullName evidence="6">Amino acid adenylation domain-containing protein</fullName>
    </submittedName>
</protein>
<dbReference type="SMART" id="SM00824">
    <property type="entry name" value="PKS_TE"/>
    <property type="match status" value="1"/>
</dbReference>
<dbReference type="FunFam" id="3.40.50.12780:FF:000012">
    <property type="entry name" value="Non-ribosomal peptide synthetase"/>
    <property type="match status" value="1"/>
</dbReference>
<dbReference type="Proteomes" id="UP000198873">
    <property type="component" value="Unassembled WGS sequence"/>
</dbReference>
<dbReference type="InterPro" id="IPR010071">
    <property type="entry name" value="AA_adenyl_dom"/>
</dbReference>
<dbReference type="PROSITE" id="PS00455">
    <property type="entry name" value="AMP_BINDING"/>
    <property type="match status" value="1"/>
</dbReference>
<dbReference type="NCBIfam" id="TIGR01733">
    <property type="entry name" value="AA-adenyl-dom"/>
    <property type="match status" value="1"/>
</dbReference>
<dbReference type="STRING" id="1176198.SAMN05444716_102676"/>
<dbReference type="InterPro" id="IPR001031">
    <property type="entry name" value="Thioesterase"/>
</dbReference>
<dbReference type="SUPFAM" id="SSF56801">
    <property type="entry name" value="Acetyl-CoA synthetase-like"/>
    <property type="match status" value="1"/>
</dbReference>
<dbReference type="GO" id="GO:0072330">
    <property type="term" value="P:monocarboxylic acid biosynthetic process"/>
    <property type="evidence" value="ECO:0007669"/>
    <property type="project" value="UniProtKB-ARBA"/>
</dbReference>
<evidence type="ECO:0000313" key="7">
    <source>
        <dbReference type="Proteomes" id="UP000198873"/>
    </source>
</evidence>
<dbReference type="InterPro" id="IPR036736">
    <property type="entry name" value="ACP-like_sf"/>
</dbReference>
<dbReference type="PANTHER" id="PTHR45527">
    <property type="entry name" value="NONRIBOSOMAL PEPTIDE SYNTHETASE"/>
    <property type="match status" value="1"/>
</dbReference>
<dbReference type="Gene3D" id="3.30.429.10">
    <property type="entry name" value="Macrophage Migration Inhibitory Factor"/>
    <property type="match status" value="1"/>
</dbReference>
<dbReference type="CDD" id="cd05930">
    <property type="entry name" value="A_NRPS"/>
    <property type="match status" value="1"/>
</dbReference>
<dbReference type="Gene3D" id="3.40.50.1820">
    <property type="entry name" value="alpha/beta hydrolase"/>
    <property type="match status" value="1"/>
</dbReference>
<dbReference type="GO" id="GO:0005829">
    <property type="term" value="C:cytosol"/>
    <property type="evidence" value="ECO:0007669"/>
    <property type="project" value="TreeGrafter"/>
</dbReference>
<dbReference type="SMART" id="SM00823">
    <property type="entry name" value="PKS_PP"/>
    <property type="match status" value="1"/>
</dbReference>
<dbReference type="InterPro" id="IPR014347">
    <property type="entry name" value="Tautomerase/MIF_sf"/>
</dbReference>
<dbReference type="SUPFAM" id="SSF53474">
    <property type="entry name" value="alpha/beta-Hydrolases"/>
    <property type="match status" value="1"/>
</dbReference>
<gene>
    <name evidence="6" type="ORF">SAMN05444716_102676</name>
</gene>
<dbReference type="RefSeq" id="WP_093842547.1">
    <property type="nucleotide sequence ID" value="NZ_FPAB01000002.1"/>
</dbReference>
<evidence type="ECO:0000256" key="2">
    <source>
        <dbReference type="ARBA" id="ARBA00006432"/>
    </source>
</evidence>
<dbReference type="PANTHER" id="PTHR45527:SF1">
    <property type="entry name" value="FATTY ACID SYNTHASE"/>
    <property type="match status" value="1"/>
</dbReference>
<dbReference type="Pfam" id="PF00550">
    <property type="entry name" value="PP-binding"/>
    <property type="match status" value="1"/>
</dbReference>
<dbReference type="InterPro" id="IPR000415">
    <property type="entry name" value="Nitroreductase-like"/>
</dbReference>